<dbReference type="EMBL" id="LAZR01063773">
    <property type="protein sequence ID" value="KKK58848.1"/>
    <property type="molecule type" value="Genomic_DNA"/>
</dbReference>
<accession>A0A0F8WQE4</accession>
<proteinExistence type="predicted"/>
<evidence type="ECO:0000313" key="1">
    <source>
        <dbReference type="EMBL" id="KKK58848.1"/>
    </source>
</evidence>
<sequence>ETEVPKMKGISFTTVWKFEVVNV</sequence>
<gene>
    <name evidence="1" type="ORF">LCGC14_3040310</name>
</gene>
<feature type="non-terminal residue" evidence="1">
    <location>
        <position position="1"/>
    </location>
</feature>
<organism evidence="1">
    <name type="scientific">marine sediment metagenome</name>
    <dbReference type="NCBI Taxonomy" id="412755"/>
    <lineage>
        <taxon>unclassified sequences</taxon>
        <taxon>metagenomes</taxon>
        <taxon>ecological metagenomes</taxon>
    </lineage>
</organism>
<reference evidence="1" key="1">
    <citation type="journal article" date="2015" name="Nature">
        <title>Complex archaea that bridge the gap between prokaryotes and eukaryotes.</title>
        <authorList>
            <person name="Spang A."/>
            <person name="Saw J.H."/>
            <person name="Jorgensen S.L."/>
            <person name="Zaremba-Niedzwiedzka K."/>
            <person name="Martijn J."/>
            <person name="Lind A.E."/>
            <person name="van Eijk R."/>
            <person name="Schleper C."/>
            <person name="Guy L."/>
            <person name="Ettema T.J."/>
        </authorList>
    </citation>
    <scope>NUCLEOTIDE SEQUENCE</scope>
</reference>
<protein>
    <submittedName>
        <fullName evidence="1">Uncharacterized protein</fullName>
    </submittedName>
</protein>
<dbReference type="AlphaFoldDB" id="A0A0F8WQE4"/>
<name>A0A0F8WQE4_9ZZZZ</name>
<comment type="caution">
    <text evidence="1">The sequence shown here is derived from an EMBL/GenBank/DDBJ whole genome shotgun (WGS) entry which is preliminary data.</text>
</comment>